<dbReference type="HOGENOM" id="CLU_183615_0_0_10"/>
<proteinExistence type="predicted"/>
<dbReference type="InterPro" id="IPR025354">
    <property type="entry name" value="DUF4258"/>
</dbReference>
<gene>
    <name evidence="1" type="ordered locus">Cphamn1_1970</name>
</gene>
<name>B3EME2_CHLPB</name>
<dbReference type="Pfam" id="PF14076">
    <property type="entry name" value="DUF4258"/>
    <property type="match status" value="1"/>
</dbReference>
<reference evidence="1" key="1">
    <citation type="submission" date="2008-06" db="EMBL/GenBank/DDBJ databases">
        <title>Complete sequence of Chlorobium phaeobacteroides BS1.</title>
        <authorList>
            <consortium name="US DOE Joint Genome Institute"/>
            <person name="Lucas S."/>
            <person name="Copeland A."/>
            <person name="Lapidus A."/>
            <person name="Glavina del Rio T."/>
            <person name="Dalin E."/>
            <person name="Tice H."/>
            <person name="Bruce D."/>
            <person name="Goodwin L."/>
            <person name="Pitluck S."/>
            <person name="Schmutz J."/>
            <person name="Larimer F."/>
            <person name="Land M."/>
            <person name="Hauser L."/>
            <person name="Kyrpides N."/>
            <person name="Ovchinnikova G."/>
            <person name="Li T."/>
            <person name="Liu Z."/>
            <person name="Zhao F."/>
            <person name="Overmann J."/>
            <person name="Bryant D.A."/>
            <person name="Richardson P."/>
        </authorList>
    </citation>
    <scope>NUCLEOTIDE SEQUENCE [LARGE SCALE GENOMIC DNA]</scope>
    <source>
        <strain evidence="1">BS1</strain>
    </source>
</reference>
<dbReference type="AlphaFoldDB" id="B3EME2"/>
<dbReference type="KEGG" id="cpb:Cphamn1_1970"/>
<organism evidence="1">
    <name type="scientific">Chlorobium phaeobacteroides (strain BS1)</name>
    <dbReference type="NCBI Taxonomy" id="331678"/>
    <lineage>
        <taxon>Bacteria</taxon>
        <taxon>Pseudomonadati</taxon>
        <taxon>Chlorobiota</taxon>
        <taxon>Chlorobiia</taxon>
        <taxon>Chlorobiales</taxon>
        <taxon>Chlorobiaceae</taxon>
        <taxon>Chlorobium/Pelodictyon group</taxon>
        <taxon>Chlorobium</taxon>
    </lineage>
</organism>
<evidence type="ECO:0000313" key="1">
    <source>
        <dbReference type="EMBL" id="ACE04881.1"/>
    </source>
</evidence>
<sequence>MLILTRHCKEMLEQRNIVETLVYSAVEKPDKVENHDDGTRHYLKKIDNNNKWLRIIVNVQEDPNKAVTAFFDRRLRKKV</sequence>
<dbReference type="OrthoDB" id="598363at2"/>
<dbReference type="EMBL" id="CP001101">
    <property type="protein sequence ID" value="ACE04881.1"/>
    <property type="molecule type" value="Genomic_DNA"/>
</dbReference>
<evidence type="ECO:0008006" key="2">
    <source>
        <dbReference type="Google" id="ProtNLM"/>
    </source>
</evidence>
<dbReference type="eggNOG" id="ENOG502ZMSS">
    <property type="taxonomic scope" value="Bacteria"/>
</dbReference>
<protein>
    <recommendedName>
        <fullName evidence="2">DUF4258 domain-containing protein</fullName>
    </recommendedName>
</protein>
<dbReference type="STRING" id="331678.Cphamn1_1970"/>
<accession>B3EME2</accession>